<evidence type="ECO:0000256" key="1">
    <source>
        <dbReference type="SAM" id="MobiDB-lite"/>
    </source>
</evidence>
<keyword evidence="2" id="KW-0472">Membrane</keyword>
<feature type="transmembrane region" description="Helical" evidence="2">
    <location>
        <begin position="54"/>
        <end position="71"/>
    </location>
</feature>
<dbReference type="InterPro" id="IPR008523">
    <property type="entry name" value="DUF805"/>
</dbReference>
<feature type="transmembrane region" description="Helical" evidence="2">
    <location>
        <begin position="83"/>
        <end position="104"/>
    </location>
</feature>
<keyword evidence="2" id="KW-0812">Transmembrane</keyword>
<dbReference type="RefSeq" id="WP_101774794.1">
    <property type="nucleotide sequence ID" value="NZ_JBHUFP010000004.1"/>
</dbReference>
<dbReference type="EMBL" id="JBHUFP010000004">
    <property type="protein sequence ID" value="MFD1805540.1"/>
    <property type="molecule type" value="Genomic_DNA"/>
</dbReference>
<evidence type="ECO:0000313" key="3">
    <source>
        <dbReference type="EMBL" id="MFD1805540.1"/>
    </source>
</evidence>
<protein>
    <submittedName>
        <fullName evidence="3">DUF805 domain-containing protein</fullName>
    </submittedName>
</protein>
<organism evidence="3 4">
    <name type="scientific">Pasteurella oralis</name>
    <dbReference type="NCBI Taxonomy" id="1071947"/>
    <lineage>
        <taxon>Bacteria</taxon>
        <taxon>Pseudomonadati</taxon>
        <taxon>Pseudomonadota</taxon>
        <taxon>Gammaproteobacteria</taxon>
        <taxon>Pasteurellales</taxon>
        <taxon>Pasteurellaceae</taxon>
        <taxon>Pasteurella</taxon>
    </lineage>
</organism>
<feature type="compositionally biased region" description="Basic and acidic residues" evidence="1">
    <location>
        <begin position="118"/>
        <end position="128"/>
    </location>
</feature>
<name>A0ABW4NSD5_9PAST</name>
<keyword evidence="2" id="KW-1133">Transmembrane helix</keyword>
<feature type="region of interest" description="Disordered" evidence="1">
    <location>
        <begin position="113"/>
        <end position="134"/>
    </location>
</feature>
<gene>
    <name evidence="3" type="ORF">ACFSAV_03985</name>
</gene>
<evidence type="ECO:0000256" key="2">
    <source>
        <dbReference type="SAM" id="Phobius"/>
    </source>
</evidence>
<comment type="caution">
    <text evidence="3">The sequence shown here is derived from an EMBL/GenBank/DDBJ whole genome shotgun (WGS) entry which is preliminary data.</text>
</comment>
<accession>A0ABW4NSD5</accession>
<reference evidence="4" key="1">
    <citation type="journal article" date="2019" name="Int. J. Syst. Evol. Microbiol.">
        <title>The Global Catalogue of Microorganisms (GCM) 10K type strain sequencing project: providing services to taxonomists for standard genome sequencing and annotation.</title>
        <authorList>
            <consortium name="The Broad Institute Genomics Platform"/>
            <consortium name="The Broad Institute Genome Sequencing Center for Infectious Disease"/>
            <person name="Wu L."/>
            <person name="Ma J."/>
        </authorList>
    </citation>
    <scope>NUCLEOTIDE SEQUENCE [LARGE SCALE GENOMIC DNA]</scope>
    <source>
        <strain evidence="4">CCM 7950</strain>
    </source>
</reference>
<dbReference type="Pfam" id="PF05656">
    <property type="entry name" value="DUF805"/>
    <property type="match status" value="1"/>
</dbReference>
<dbReference type="Proteomes" id="UP001597420">
    <property type="component" value="Unassembled WGS sequence"/>
</dbReference>
<evidence type="ECO:0000313" key="4">
    <source>
        <dbReference type="Proteomes" id="UP001597420"/>
    </source>
</evidence>
<dbReference type="PANTHER" id="PTHR34980:SF2">
    <property type="entry name" value="INNER MEMBRANE PROTEIN YHAH-RELATED"/>
    <property type="match status" value="1"/>
</dbReference>
<keyword evidence="4" id="KW-1185">Reference proteome</keyword>
<dbReference type="PANTHER" id="PTHR34980">
    <property type="entry name" value="INNER MEMBRANE PROTEIN-RELATED-RELATED"/>
    <property type="match status" value="1"/>
</dbReference>
<proteinExistence type="predicted"/>
<feature type="transmembrane region" description="Helical" evidence="2">
    <location>
        <begin position="23"/>
        <end position="42"/>
    </location>
</feature>
<sequence length="134" mass="15282">MNWYFHVLKNYVTFSGRAGRKEFWMFTLIQFIIIVLLFIVDINNGTYNSDVEMGLLSGIYILLTFLPTLAVTARRLHDMNHSAWWLLLNLIPIGQIALLALCCAKSTPGTNRFGPNPKEIDMNNESKNDTTLIS</sequence>